<keyword evidence="1" id="KW-0472">Membrane</keyword>
<accession>A0A1C4GRR9</accession>
<dbReference type="Proteomes" id="UP000243661">
    <property type="component" value="Unassembled WGS sequence"/>
</dbReference>
<keyword evidence="1" id="KW-0812">Transmembrane</keyword>
<dbReference type="EMBL" id="FMBK01000001">
    <property type="protein sequence ID" value="SCC70844.1"/>
    <property type="molecule type" value="Genomic_DNA"/>
</dbReference>
<evidence type="ECO:0000313" key="2">
    <source>
        <dbReference type="EMBL" id="SCC70844.1"/>
    </source>
</evidence>
<sequence length="262" mass="30012">MNQKNQIVSETIQAANIQADATIFAASIAALGLIVGLVVSWYTAKHIQRKTSIDEIRRNTYLKTVDSYSRMIASLSMITVDPKKTSDEFKPRFENFVAAIDQSMFVCDTKTKVKLVEFYEIFFTELKLIEDPISSIFDASQDCEIAYKTYFKIMSELEPIKSRLVDLQVEDPAQKNIENALQIFDDKLNFSHKYLQAAQDKGDLVQELCTDAEPKIHDFMIKINTKAVDVMYSLRQEIGIKTDIKTDKELNERLKKLVLKSK</sequence>
<dbReference type="RefSeq" id="WP_092717355.1">
    <property type="nucleotide sequence ID" value="NZ_FMBK01000001.1"/>
</dbReference>
<dbReference type="AlphaFoldDB" id="A0A1C4GRR9"/>
<organism evidence="2 3">
    <name type="scientific">Acinetobacter albensis</name>
    <dbReference type="NCBI Taxonomy" id="1673609"/>
    <lineage>
        <taxon>Bacteria</taxon>
        <taxon>Pseudomonadati</taxon>
        <taxon>Pseudomonadota</taxon>
        <taxon>Gammaproteobacteria</taxon>
        <taxon>Moraxellales</taxon>
        <taxon>Moraxellaceae</taxon>
        <taxon>Acinetobacter</taxon>
    </lineage>
</organism>
<keyword evidence="1" id="KW-1133">Transmembrane helix</keyword>
<dbReference type="OrthoDB" id="10011065at2"/>
<evidence type="ECO:0000313" key="3">
    <source>
        <dbReference type="Proteomes" id="UP000243661"/>
    </source>
</evidence>
<reference evidence="2 3" key="1">
    <citation type="submission" date="2016-08" db="EMBL/GenBank/DDBJ databases">
        <authorList>
            <person name="Seilhamer J.J."/>
        </authorList>
    </citation>
    <scope>NUCLEOTIDE SEQUENCE [LARGE SCALE GENOMIC DNA]</scope>
    <source>
        <strain evidence="2 3">ANC 4874</strain>
    </source>
</reference>
<protein>
    <submittedName>
        <fullName evidence="2">Uncharacterized protein</fullName>
    </submittedName>
</protein>
<evidence type="ECO:0000256" key="1">
    <source>
        <dbReference type="SAM" id="Phobius"/>
    </source>
</evidence>
<feature type="transmembrane region" description="Helical" evidence="1">
    <location>
        <begin position="21"/>
        <end position="42"/>
    </location>
</feature>
<proteinExistence type="predicted"/>
<gene>
    <name evidence="2" type="ORF">GA0116959_101188</name>
</gene>
<name>A0A1C4GRR9_9GAMM</name>